<dbReference type="AlphaFoldDB" id="A0A0A3IZQ9"/>
<dbReference type="Proteomes" id="UP000030437">
    <property type="component" value="Unassembled WGS sequence"/>
</dbReference>
<dbReference type="STRING" id="1220589.CD32_01620"/>
<evidence type="ECO:0000313" key="2">
    <source>
        <dbReference type="Proteomes" id="UP000030437"/>
    </source>
</evidence>
<evidence type="ECO:0000313" key="1">
    <source>
        <dbReference type="EMBL" id="KGR88388.1"/>
    </source>
</evidence>
<dbReference type="RefSeq" id="WP_036150460.1">
    <property type="nucleotide sequence ID" value="NZ_AVCX01000023.1"/>
</dbReference>
<protein>
    <submittedName>
        <fullName evidence="1">Uncharacterized protein</fullName>
    </submittedName>
</protein>
<gene>
    <name evidence="1" type="ORF">CD32_01620</name>
</gene>
<sequence length="95" mass="10984">MHINLYISNVKPKNKYAYTLIIKGTYPVGHESKPFEIDYTGVDVLVKKGDYLKDQENIIKEKLANLIGKGPFENIEEIKETLLGERIGFEYKSKY</sequence>
<reference evidence="1 2" key="1">
    <citation type="submission" date="2014-02" db="EMBL/GenBank/DDBJ databases">
        <title>Draft genome sequence of Lysinibacillus odysseyi NBRC 100172.</title>
        <authorList>
            <person name="Zhang F."/>
            <person name="Wang G."/>
            <person name="Zhang L."/>
        </authorList>
    </citation>
    <scope>NUCLEOTIDE SEQUENCE [LARGE SCALE GENOMIC DNA]</scope>
    <source>
        <strain evidence="1 2">NBRC 100172</strain>
    </source>
</reference>
<keyword evidence="2" id="KW-1185">Reference proteome</keyword>
<organism evidence="1 2">
    <name type="scientific">Lysinibacillus odysseyi 34hs-1 = NBRC 100172</name>
    <dbReference type="NCBI Taxonomy" id="1220589"/>
    <lineage>
        <taxon>Bacteria</taxon>
        <taxon>Bacillati</taxon>
        <taxon>Bacillota</taxon>
        <taxon>Bacilli</taxon>
        <taxon>Bacillales</taxon>
        <taxon>Bacillaceae</taxon>
        <taxon>Lysinibacillus</taxon>
    </lineage>
</organism>
<comment type="caution">
    <text evidence="1">The sequence shown here is derived from an EMBL/GenBank/DDBJ whole genome shotgun (WGS) entry which is preliminary data.</text>
</comment>
<name>A0A0A3IZQ9_9BACI</name>
<dbReference type="EMBL" id="JPVP01000040">
    <property type="protein sequence ID" value="KGR88388.1"/>
    <property type="molecule type" value="Genomic_DNA"/>
</dbReference>
<accession>A0A0A3IZQ9</accession>
<proteinExistence type="predicted"/>